<dbReference type="Proteomes" id="UP000182658">
    <property type="component" value="Unassembled WGS sequence"/>
</dbReference>
<keyword evidence="1" id="KW-0812">Transmembrane</keyword>
<evidence type="ECO:0000313" key="2">
    <source>
        <dbReference type="EMBL" id="OIW32947.1"/>
    </source>
</evidence>
<protein>
    <submittedName>
        <fullName evidence="2">Uncharacterized protein</fullName>
    </submittedName>
</protein>
<proteinExistence type="predicted"/>
<organism evidence="2 3">
    <name type="scientific">Coniochaeta ligniaria NRRL 30616</name>
    <dbReference type="NCBI Taxonomy" id="1408157"/>
    <lineage>
        <taxon>Eukaryota</taxon>
        <taxon>Fungi</taxon>
        <taxon>Dikarya</taxon>
        <taxon>Ascomycota</taxon>
        <taxon>Pezizomycotina</taxon>
        <taxon>Sordariomycetes</taxon>
        <taxon>Sordariomycetidae</taxon>
        <taxon>Coniochaetales</taxon>
        <taxon>Coniochaetaceae</taxon>
        <taxon>Coniochaeta</taxon>
    </lineage>
</organism>
<name>A0A1J7J0M5_9PEZI</name>
<keyword evidence="1" id="KW-1133">Transmembrane helix</keyword>
<gene>
    <name evidence="2" type="ORF">CONLIGDRAFT_156808</name>
</gene>
<feature type="transmembrane region" description="Helical" evidence="1">
    <location>
        <begin position="203"/>
        <end position="228"/>
    </location>
</feature>
<feature type="transmembrane region" description="Helical" evidence="1">
    <location>
        <begin position="37"/>
        <end position="58"/>
    </location>
</feature>
<dbReference type="OrthoDB" id="3550824at2759"/>
<accession>A0A1J7J0M5</accession>
<sequence>MGNDVQPPQDTSQEVFVLRLLEIAEDDVIGFNDVSGYYGPGGFIAWVLVIFTCYYYFLKRARGAARPPGIDFNMWCFLLPLNGSAADLLNRIRQINLLAAEPERAMQQAAPLAAATIFVTFGVLNCFALLIGEIATDSETEDFSNASKLIKRYGLLCVGMLLPSASMTVLLAYQLQKDSLVHEILRSTPAFYRSGMPVGIHDFLLYVMLLPGPMSLELAILLLTVITYATFPAIRRIMRWVLYGMAVLPIPVGLCALLFVDLPLRLLHIQAPYVSLICLAPYMALLAFLFAVSSLVVFIAMSAYYAVEFMMGHRTCFFMPCTPQKIYEMDQLRDLVIGCFALSFIELGLHRRVLKVGRLSLRWTTARRDSNPVLPV</sequence>
<dbReference type="EMBL" id="KV875094">
    <property type="protein sequence ID" value="OIW32947.1"/>
    <property type="molecule type" value="Genomic_DNA"/>
</dbReference>
<keyword evidence="1" id="KW-0472">Membrane</keyword>
<feature type="transmembrane region" description="Helical" evidence="1">
    <location>
        <begin position="280"/>
        <end position="307"/>
    </location>
</feature>
<dbReference type="InParanoid" id="A0A1J7J0M5"/>
<evidence type="ECO:0000256" key="1">
    <source>
        <dbReference type="SAM" id="Phobius"/>
    </source>
</evidence>
<keyword evidence="3" id="KW-1185">Reference proteome</keyword>
<feature type="transmembrane region" description="Helical" evidence="1">
    <location>
        <begin position="240"/>
        <end position="260"/>
    </location>
</feature>
<reference evidence="2 3" key="1">
    <citation type="submission" date="2016-10" db="EMBL/GenBank/DDBJ databases">
        <title>Draft genome sequence of Coniochaeta ligniaria NRRL30616, a lignocellulolytic fungus for bioabatement of inhibitors in plant biomass hydrolysates.</title>
        <authorList>
            <consortium name="DOE Joint Genome Institute"/>
            <person name="Jimenez D.J."/>
            <person name="Hector R.E."/>
            <person name="Riley R."/>
            <person name="Sun H."/>
            <person name="Grigoriev I.V."/>
            <person name="Van Elsas J.D."/>
            <person name="Nichols N.N."/>
        </authorList>
    </citation>
    <scope>NUCLEOTIDE SEQUENCE [LARGE SCALE GENOMIC DNA]</scope>
    <source>
        <strain evidence="2 3">NRRL 30616</strain>
    </source>
</reference>
<dbReference type="AlphaFoldDB" id="A0A1J7J0M5"/>
<evidence type="ECO:0000313" key="3">
    <source>
        <dbReference type="Proteomes" id="UP000182658"/>
    </source>
</evidence>
<feature type="transmembrane region" description="Helical" evidence="1">
    <location>
        <begin position="153"/>
        <end position="173"/>
    </location>
</feature>